<sequence>MAKFLFPDSQSRSPKSPTVLCPADRVLAIYNQDSGDEAQRISKKVREWFFEEAHRKGWHGVHFVPEVQSRHGAGCIMWVTFGAGRQVMVTNQILVLEDSDSDADD</sequence>
<dbReference type="AlphaFoldDB" id="A0A7Y1Q3H3"/>
<proteinExistence type="predicted"/>
<accession>A0A7Y1Q3H3</accession>
<evidence type="ECO:0000313" key="1">
    <source>
        <dbReference type="EMBL" id="NNA48369.1"/>
    </source>
</evidence>
<reference evidence="1 2" key="1">
    <citation type="journal article" date="2020" name="Front. Microbiol.">
        <title>Genetic Organization of the aprX-lipA2 Operon Affects the Proteolytic Potential of Pseudomonas Species in Milk.</title>
        <authorList>
            <person name="Maier C."/>
            <person name="Huptas C."/>
            <person name="von Neubeck M."/>
            <person name="Scherer S."/>
            <person name="Wenning M."/>
            <person name="Lucking G."/>
        </authorList>
    </citation>
    <scope>NUCLEOTIDE SEQUENCE [LARGE SCALE GENOMIC DNA]</scope>
    <source>
        <strain evidence="1 2">WS 4997</strain>
    </source>
</reference>
<organism evidence="1 2">
    <name type="scientific">Pseudomonas lactis</name>
    <dbReference type="NCBI Taxonomy" id="1615674"/>
    <lineage>
        <taxon>Bacteria</taxon>
        <taxon>Pseudomonadati</taxon>
        <taxon>Pseudomonadota</taxon>
        <taxon>Gammaproteobacteria</taxon>
        <taxon>Pseudomonadales</taxon>
        <taxon>Pseudomonadaceae</taxon>
        <taxon>Pseudomonas</taxon>
    </lineage>
</organism>
<dbReference type="EMBL" id="JAAQYK010000014">
    <property type="protein sequence ID" value="NNA48369.1"/>
    <property type="molecule type" value="Genomic_DNA"/>
</dbReference>
<gene>
    <name evidence="1" type="ORF">HBO18_30085</name>
</gene>
<protein>
    <submittedName>
        <fullName evidence="1">Uncharacterized protein</fullName>
    </submittedName>
</protein>
<name>A0A7Y1Q3H3_9PSED</name>
<dbReference type="RefSeq" id="WP_169857086.1">
    <property type="nucleotide sequence ID" value="NZ_JAAQYK010000014.1"/>
</dbReference>
<evidence type="ECO:0000313" key="2">
    <source>
        <dbReference type="Proteomes" id="UP000583279"/>
    </source>
</evidence>
<dbReference type="Proteomes" id="UP000583279">
    <property type="component" value="Unassembled WGS sequence"/>
</dbReference>
<comment type="caution">
    <text evidence="1">The sequence shown here is derived from an EMBL/GenBank/DDBJ whole genome shotgun (WGS) entry which is preliminary data.</text>
</comment>